<feature type="chain" id="PRO_5046736105" description="Copper chaperone PCu(A)C" evidence="2">
    <location>
        <begin position="21"/>
        <end position="210"/>
    </location>
</feature>
<evidence type="ECO:0000256" key="2">
    <source>
        <dbReference type="SAM" id="SignalP"/>
    </source>
</evidence>
<evidence type="ECO:0008006" key="5">
    <source>
        <dbReference type="Google" id="ProtNLM"/>
    </source>
</evidence>
<feature type="region of interest" description="Disordered" evidence="1">
    <location>
        <begin position="190"/>
        <end position="210"/>
    </location>
</feature>
<organism evidence="3 4">
    <name type="scientific">Micromonospora qiuiae</name>
    <dbReference type="NCBI Taxonomy" id="502268"/>
    <lineage>
        <taxon>Bacteria</taxon>
        <taxon>Bacillati</taxon>
        <taxon>Actinomycetota</taxon>
        <taxon>Actinomycetes</taxon>
        <taxon>Micromonosporales</taxon>
        <taxon>Micromonosporaceae</taxon>
        <taxon>Micromonospora</taxon>
    </lineage>
</organism>
<accession>A0ABQ4JIW4</accession>
<keyword evidence="2" id="KW-0732">Signal</keyword>
<feature type="compositionally biased region" description="Low complexity" evidence="1">
    <location>
        <begin position="95"/>
        <end position="132"/>
    </location>
</feature>
<feature type="compositionally biased region" description="Basic and acidic residues" evidence="1">
    <location>
        <begin position="200"/>
        <end position="210"/>
    </location>
</feature>
<protein>
    <recommendedName>
        <fullName evidence="5">Copper chaperone PCu(A)C</fullName>
    </recommendedName>
</protein>
<evidence type="ECO:0000313" key="3">
    <source>
        <dbReference type="EMBL" id="GIJ30553.1"/>
    </source>
</evidence>
<feature type="signal peptide" evidence="2">
    <location>
        <begin position="1"/>
        <end position="20"/>
    </location>
</feature>
<feature type="region of interest" description="Disordered" evidence="1">
    <location>
        <begin position="95"/>
        <end position="133"/>
    </location>
</feature>
<reference evidence="3 4" key="1">
    <citation type="submission" date="2021-01" db="EMBL/GenBank/DDBJ databases">
        <title>Whole genome shotgun sequence of Verrucosispora qiuiae NBRC 106684.</title>
        <authorList>
            <person name="Komaki H."/>
            <person name="Tamura T."/>
        </authorList>
    </citation>
    <scope>NUCLEOTIDE SEQUENCE [LARGE SCALE GENOMIC DNA]</scope>
    <source>
        <strain evidence="3 4">NBRC 106684</strain>
    </source>
</reference>
<dbReference type="InterPro" id="IPR036182">
    <property type="entry name" value="PCuAC_sf"/>
</dbReference>
<dbReference type="EMBL" id="BOPC01000119">
    <property type="protein sequence ID" value="GIJ30553.1"/>
    <property type="molecule type" value="Genomic_DNA"/>
</dbReference>
<dbReference type="Gene3D" id="2.60.40.1890">
    <property type="entry name" value="PCu(A)C copper chaperone"/>
    <property type="match status" value="1"/>
</dbReference>
<dbReference type="Proteomes" id="UP000653076">
    <property type="component" value="Unassembled WGS sequence"/>
</dbReference>
<sequence>MLLSGIATAGLLLLSGCGSGQVSETANKVPSIQGIDLQAAAGKYGVRGVLVAYPGVEGYRAGDNAVLNALFYNDSYEPVTVTVTSPDAREVVITTASAATSPSPTASPTPTASPSSEESPTPGPTESPATEPARIEIPPLGYVQLNTEGERVFQLIGLNSARLAGETVTLSFDFGNGDTVTSPAPVAVPLSPAPPPSPIIERHTEYEGGH</sequence>
<comment type="caution">
    <text evidence="3">The sequence shown here is derived from an EMBL/GenBank/DDBJ whole genome shotgun (WGS) entry which is preliminary data.</text>
</comment>
<name>A0ABQ4JIW4_9ACTN</name>
<evidence type="ECO:0000313" key="4">
    <source>
        <dbReference type="Proteomes" id="UP000653076"/>
    </source>
</evidence>
<evidence type="ECO:0000256" key="1">
    <source>
        <dbReference type="SAM" id="MobiDB-lite"/>
    </source>
</evidence>
<gene>
    <name evidence="3" type="ORF">Vqi01_57150</name>
</gene>
<proteinExistence type="predicted"/>
<keyword evidence="4" id="KW-1185">Reference proteome</keyword>